<dbReference type="Gene3D" id="1.10.10.10">
    <property type="entry name" value="Winged helix-like DNA-binding domain superfamily/Winged helix DNA-binding domain"/>
    <property type="match status" value="1"/>
</dbReference>
<keyword evidence="2" id="KW-1185">Reference proteome</keyword>
<dbReference type="InterPro" id="IPR009057">
    <property type="entry name" value="Homeodomain-like_sf"/>
</dbReference>
<sequence length="78" mass="8194">MRSDAIVSDPSVMMGKPVVSGTRITVESILEKLAAGESKEQIVAEYPRLSEESILAALGFASKALRADVVYPVSAEAG</sequence>
<organism evidence="1 2">
    <name type="scientific">Rubrobacter marinus</name>
    <dbReference type="NCBI Taxonomy" id="2653852"/>
    <lineage>
        <taxon>Bacteria</taxon>
        <taxon>Bacillati</taxon>
        <taxon>Actinomycetota</taxon>
        <taxon>Rubrobacteria</taxon>
        <taxon>Rubrobacterales</taxon>
        <taxon>Rubrobacteraceae</taxon>
        <taxon>Rubrobacter</taxon>
    </lineage>
</organism>
<evidence type="ECO:0000313" key="2">
    <source>
        <dbReference type="Proteomes" id="UP000502706"/>
    </source>
</evidence>
<proteinExistence type="predicted"/>
<dbReference type="SUPFAM" id="SSF46689">
    <property type="entry name" value="Homeodomain-like"/>
    <property type="match status" value="1"/>
</dbReference>
<dbReference type="PANTHER" id="PTHR34849:SF3">
    <property type="entry name" value="SSR2962 PROTEIN"/>
    <property type="match status" value="1"/>
</dbReference>
<dbReference type="KEGG" id="rmar:GBA65_05270"/>
<dbReference type="Proteomes" id="UP000502706">
    <property type="component" value="Chromosome"/>
</dbReference>
<dbReference type="AlphaFoldDB" id="A0A6G8PV08"/>
<dbReference type="Pfam" id="PF04255">
    <property type="entry name" value="DUF433"/>
    <property type="match status" value="1"/>
</dbReference>
<dbReference type="PANTHER" id="PTHR34849">
    <property type="entry name" value="SSL5025 PROTEIN"/>
    <property type="match status" value="1"/>
</dbReference>
<accession>A0A6G8PV08</accession>
<name>A0A6G8PV08_9ACTN</name>
<dbReference type="InterPro" id="IPR036388">
    <property type="entry name" value="WH-like_DNA-bd_sf"/>
</dbReference>
<evidence type="ECO:0000313" key="1">
    <source>
        <dbReference type="EMBL" id="QIN78024.1"/>
    </source>
</evidence>
<dbReference type="InterPro" id="IPR007367">
    <property type="entry name" value="DUF433"/>
</dbReference>
<gene>
    <name evidence="1" type="ORF">GBA65_05270</name>
</gene>
<protein>
    <submittedName>
        <fullName evidence="1">DUF433 domain-containing protein</fullName>
    </submittedName>
</protein>
<reference evidence="1 2" key="1">
    <citation type="submission" date="2019-10" db="EMBL/GenBank/DDBJ databases">
        <title>Rubrobacter sp nov SCSIO 52915 isolated from a deep-sea sediment in the South China Sea.</title>
        <authorList>
            <person name="Chen R.W."/>
        </authorList>
    </citation>
    <scope>NUCLEOTIDE SEQUENCE [LARGE SCALE GENOMIC DNA]</scope>
    <source>
        <strain evidence="1 2">SCSIO 52915</strain>
    </source>
</reference>
<dbReference type="EMBL" id="CP045121">
    <property type="protein sequence ID" value="QIN78024.1"/>
    <property type="molecule type" value="Genomic_DNA"/>
</dbReference>